<proteinExistence type="predicted"/>
<name>A0A9K3PH01_9STRA</name>
<comment type="caution">
    <text evidence="1">The sequence shown here is derived from an EMBL/GenBank/DDBJ whole genome shotgun (WGS) entry which is preliminary data.</text>
</comment>
<dbReference type="EMBL" id="JAGRRH010000023">
    <property type="protein sequence ID" value="KAG7344639.1"/>
    <property type="molecule type" value="Genomic_DNA"/>
</dbReference>
<evidence type="ECO:0000313" key="1">
    <source>
        <dbReference type="EMBL" id="KAG7344639.1"/>
    </source>
</evidence>
<keyword evidence="3" id="KW-1185">Reference proteome</keyword>
<reference evidence="1" key="1">
    <citation type="journal article" date="2021" name="Sci. Rep.">
        <title>Diploid genomic architecture of Nitzschia inconspicua, an elite biomass production diatom.</title>
        <authorList>
            <person name="Oliver A."/>
            <person name="Podell S."/>
            <person name="Pinowska A."/>
            <person name="Traller J.C."/>
            <person name="Smith S.R."/>
            <person name="McClure R."/>
            <person name="Beliaev A."/>
            <person name="Bohutskyi P."/>
            <person name="Hill E.A."/>
            <person name="Rabines A."/>
            <person name="Zheng H."/>
            <person name="Allen L.Z."/>
            <person name="Kuo A."/>
            <person name="Grigoriev I.V."/>
            <person name="Allen A.E."/>
            <person name="Hazlebeck D."/>
            <person name="Allen E.E."/>
        </authorList>
    </citation>
    <scope>NUCLEOTIDE SEQUENCE</scope>
    <source>
        <strain evidence="1">Hildebrandi</strain>
    </source>
</reference>
<protein>
    <submittedName>
        <fullName evidence="1">Uncharacterized protein</fullName>
    </submittedName>
</protein>
<organism evidence="1 3">
    <name type="scientific">Nitzschia inconspicua</name>
    <dbReference type="NCBI Taxonomy" id="303405"/>
    <lineage>
        <taxon>Eukaryota</taxon>
        <taxon>Sar</taxon>
        <taxon>Stramenopiles</taxon>
        <taxon>Ochrophyta</taxon>
        <taxon>Bacillariophyta</taxon>
        <taxon>Bacillariophyceae</taxon>
        <taxon>Bacillariophycidae</taxon>
        <taxon>Bacillariales</taxon>
        <taxon>Bacillariaceae</taxon>
        <taxon>Nitzschia</taxon>
    </lineage>
</organism>
<gene>
    <name evidence="2" type="ORF">IV203_019029</name>
    <name evidence="1" type="ORF">IV203_022647</name>
</gene>
<dbReference type="OrthoDB" id="53736at2759"/>
<evidence type="ECO:0000313" key="2">
    <source>
        <dbReference type="EMBL" id="KAG7370459.1"/>
    </source>
</evidence>
<dbReference type="EMBL" id="JAGRRH010000004">
    <property type="protein sequence ID" value="KAG7370459.1"/>
    <property type="molecule type" value="Genomic_DNA"/>
</dbReference>
<dbReference type="Proteomes" id="UP000693970">
    <property type="component" value="Unassembled WGS sequence"/>
</dbReference>
<evidence type="ECO:0000313" key="3">
    <source>
        <dbReference type="Proteomes" id="UP000693970"/>
    </source>
</evidence>
<reference evidence="1" key="2">
    <citation type="submission" date="2021-04" db="EMBL/GenBank/DDBJ databases">
        <authorList>
            <person name="Podell S."/>
        </authorList>
    </citation>
    <scope>NUCLEOTIDE SEQUENCE</scope>
    <source>
        <strain evidence="1">Hildebrandi</strain>
    </source>
</reference>
<accession>A0A9K3PH01</accession>
<sequence length="350" mass="39660">MNSFFQSHQMAKTLNNSAALLIETGQYDRGISCLMEALVLSDRQHSSKYHPTTNNPADIRKWSSLACQCQHCSLEECILFSERIPLSSTEGPFSDDGCGDGDAEVNGYIHRRPISITTQSMQENHYMGATLSLIVTFNLALAHHLSAMDTFGWTTTNYSDVNNNNDHAHRGLTNCSTYKDTFQKILHLYELAYRWQIELEEDALQKQLQWQQGQKQQLQRTFHNNNNNNNNNIELDASSVVSIRFNMIISNNLSQIHRLVHNHSKHRQCLEHLLATIMFVVAADSVTQQWSTSRISITSSTSSSTTLRHQSSQQQQQQMLLPRHPRMDLEGFLCNAAPLIFRGHPCAGAA</sequence>
<dbReference type="AlphaFoldDB" id="A0A9K3PH01"/>